<dbReference type="RefSeq" id="WP_215882869.1">
    <property type="nucleotide sequence ID" value="NZ_JAAOMP010000031.1"/>
</dbReference>
<accession>A0ABS5ZVE0</accession>
<organism evidence="1 2">
    <name type="scientific">Acidithiobacillus sulfurivorans</name>
    <dbReference type="NCBI Taxonomy" id="1958756"/>
    <lineage>
        <taxon>Bacteria</taxon>
        <taxon>Pseudomonadati</taxon>
        <taxon>Pseudomonadota</taxon>
        <taxon>Acidithiobacillia</taxon>
        <taxon>Acidithiobacillales</taxon>
        <taxon>Acidithiobacillaceae</taxon>
        <taxon>Acidithiobacillus</taxon>
    </lineage>
</organism>
<keyword evidence="2" id="KW-1185">Reference proteome</keyword>
<evidence type="ECO:0000313" key="1">
    <source>
        <dbReference type="EMBL" id="MBU2759134.1"/>
    </source>
</evidence>
<comment type="caution">
    <text evidence="1">The sequence shown here is derived from an EMBL/GenBank/DDBJ whole genome shotgun (WGS) entry which is preliminary data.</text>
</comment>
<protein>
    <submittedName>
        <fullName evidence="1">Nucleotidyltransferase</fullName>
    </submittedName>
</protein>
<reference evidence="1 2" key="1">
    <citation type="journal article" date="2021" name="ISME J.">
        <title>Genomic evolution of the class Acidithiobacillia: deep-branching Proteobacteria living in extreme acidic conditions.</title>
        <authorList>
            <person name="Moya-Beltran A."/>
            <person name="Beard S."/>
            <person name="Rojas-Villalobos C."/>
            <person name="Issotta F."/>
            <person name="Gallardo Y."/>
            <person name="Ulloa R."/>
            <person name="Giaveno A."/>
            <person name="Degli Esposti M."/>
            <person name="Johnson D.B."/>
            <person name="Quatrini R."/>
        </authorList>
    </citation>
    <scope>NUCLEOTIDE SEQUENCE [LARGE SCALE GENOMIC DNA]</scope>
    <source>
        <strain evidence="1 2">RW2</strain>
    </source>
</reference>
<evidence type="ECO:0000313" key="2">
    <source>
        <dbReference type="Proteomes" id="UP000755654"/>
    </source>
</evidence>
<name>A0ABS5ZVE0_9PROT</name>
<sequence length="209" mass="23636">MSKSQQPHRLRRLLAVESARIMAEEGVVDFRVAKEKAARRLGAGGDAQHHWPNNSEIESELHARLQLFHGPAHAADLRELRERALKAMQWLEAFQPRLTGPVLSGTATCHAAITLHLFADAPETVIFFLMDQKTPYEESWQRLHFGDAPAQDYPCLKIDYADTEIRLVIFALDEDRRSPASPVDGKPVKRATGQQLRKMLEEEQPQNGL</sequence>
<dbReference type="EMBL" id="JAAOMP010000031">
    <property type="protein sequence ID" value="MBU2759134.1"/>
    <property type="molecule type" value="Genomic_DNA"/>
</dbReference>
<gene>
    <name evidence="1" type="ORF">HAP95_02935</name>
</gene>
<proteinExistence type="predicted"/>
<dbReference type="Proteomes" id="UP000755654">
    <property type="component" value="Unassembled WGS sequence"/>
</dbReference>